<comment type="domain">
    <text evidence="4">The RxLR-dEER motif acts to carry the protein into the host cell cytoplasm through binding to cell surface phosphatidylinositol-3-phosphate.</text>
</comment>
<dbReference type="Pfam" id="PF16810">
    <property type="entry name" value="RXLR"/>
    <property type="match status" value="1"/>
</dbReference>
<name>A0A976IGY8_BRELC</name>
<dbReference type="AlphaFoldDB" id="A0A976IGY8"/>
<dbReference type="GeneID" id="94346265"/>
<dbReference type="RefSeq" id="XP_067820975.1">
    <property type="nucleotide sequence ID" value="XM_067960594.1"/>
</dbReference>
<comment type="caution">
    <text evidence="5">The sequence shown here is derived from an EMBL/GenBank/DDBJ whole genome shotgun (WGS) entry which is preliminary data.</text>
</comment>
<keyword evidence="3 4" id="KW-0964">Secreted</keyword>
<dbReference type="Proteomes" id="UP000294530">
    <property type="component" value="Unassembled WGS sequence"/>
</dbReference>
<comment type="subcellular location">
    <subcellularLocation>
        <location evidence="1 4">Secreted</location>
    </subcellularLocation>
</comment>
<dbReference type="KEGG" id="blac:94346265"/>
<sequence>MRTCYYLTLAAACLLSVSDVGAAVLRQTSTPVDKLGVLIESNDYDDANNNLRASKSDESINPKQTQSISKHYAVQNKDSDEERFFFDTINRPRYAIWFNNEMTPEDVRREQRRPGFLRLPRNARRRYWGYSEYYYNHCQRFVNRSKAFCRAQKY</sequence>
<evidence type="ECO:0000313" key="5">
    <source>
        <dbReference type="EMBL" id="TDH71476.1"/>
    </source>
</evidence>
<feature type="signal peptide" evidence="4">
    <location>
        <begin position="1"/>
        <end position="22"/>
    </location>
</feature>
<reference evidence="5 6" key="1">
    <citation type="journal article" date="2021" name="Genome Biol.">
        <title>AFLAP: assembly-free linkage analysis pipeline using k-mers from genome sequencing data.</title>
        <authorList>
            <person name="Fletcher K."/>
            <person name="Zhang L."/>
            <person name="Gil J."/>
            <person name="Han R."/>
            <person name="Cavanaugh K."/>
            <person name="Michelmore R."/>
        </authorList>
    </citation>
    <scope>NUCLEOTIDE SEQUENCE [LARGE SCALE GENOMIC DNA]</scope>
    <source>
        <strain evidence="5 6">SF5</strain>
    </source>
</reference>
<accession>A0A976IGY8</accession>
<protein>
    <recommendedName>
        <fullName evidence="4">RxLR effector protein</fullName>
    </recommendedName>
</protein>
<gene>
    <name evidence="5" type="ORF">CCR75_002497</name>
</gene>
<evidence type="ECO:0000256" key="4">
    <source>
        <dbReference type="RuleBase" id="RU367124"/>
    </source>
</evidence>
<evidence type="ECO:0000256" key="1">
    <source>
        <dbReference type="ARBA" id="ARBA00004613"/>
    </source>
</evidence>
<keyword evidence="4" id="KW-0732">Signal</keyword>
<proteinExistence type="inferred from homology"/>
<organism evidence="5 6">
    <name type="scientific">Bremia lactucae</name>
    <name type="common">Lettuce downy mildew</name>
    <dbReference type="NCBI Taxonomy" id="4779"/>
    <lineage>
        <taxon>Eukaryota</taxon>
        <taxon>Sar</taxon>
        <taxon>Stramenopiles</taxon>
        <taxon>Oomycota</taxon>
        <taxon>Peronosporomycetes</taxon>
        <taxon>Peronosporales</taxon>
        <taxon>Peronosporaceae</taxon>
        <taxon>Bremia</taxon>
    </lineage>
</organism>
<comment type="similarity">
    <text evidence="2 4">Belongs to the RxLR effector family.</text>
</comment>
<evidence type="ECO:0000313" key="6">
    <source>
        <dbReference type="Proteomes" id="UP000294530"/>
    </source>
</evidence>
<dbReference type="OrthoDB" id="125050at2759"/>
<dbReference type="InterPro" id="IPR031825">
    <property type="entry name" value="RXLR"/>
</dbReference>
<feature type="chain" id="PRO_5044951375" description="RxLR effector protein" evidence="4">
    <location>
        <begin position="23"/>
        <end position="154"/>
    </location>
</feature>
<comment type="function">
    <text evidence="4">Effector that suppresses plant defense responses during pathogen infection.</text>
</comment>
<evidence type="ECO:0000256" key="3">
    <source>
        <dbReference type="ARBA" id="ARBA00022525"/>
    </source>
</evidence>
<keyword evidence="6" id="KW-1185">Reference proteome</keyword>
<dbReference type="EMBL" id="SHOA02000015">
    <property type="protein sequence ID" value="TDH71476.1"/>
    <property type="molecule type" value="Genomic_DNA"/>
</dbReference>
<evidence type="ECO:0000256" key="2">
    <source>
        <dbReference type="ARBA" id="ARBA00010400"/>
    </source>
</evidence>